<name>A0A075LUG5_9EURY</name>
<dbReference type="RefSeq" id="WP_048165301.1">
    <property type="nucleotide sequence ID" value="NZ_CP006019.1"/>
</dbReference>
<dbReference type="eggNOG" id="arCOG02256">
    <property type="taxonomic scope" value="Archaea"/>
</dbReference>
<dbReference type="Pfam" id="PF02567">
    <property type="entry name" value="PhzC-PhzF"/>
    <property type="match status" value="1"/>
</dbReference>
<evidence type="ECO:0000313" key="2">
    <source>
        <dbReference type="Proteomes" id="UP000027981"/>
    </source>
</evidence>
<evidence type="ECO:0000313" key="1">
    <source>
        <dbReference type="EMBL" id="AIF69781.1"/>
    </source>
</evidence>
<organism evidence="1 2">
    <name type="scientific">Palaeococcus pacificus DY20341</name>
    <dbReference type="NCBI Taxonomy" id="1343739"/>
    <lineage>
        <taxon>Archaea</taxon>
        <taxon>Methanobacteriati</taxon>
        <taxon>Methanobacteriota</taxon>
        <taxon>Thermococci</taxon>
        <taxon>Thermococcales</taxon>
        <taxon>Thermococcaceae</taxon>
        <taxon>Palaeococcus</taxon>
    </lineage>
</organism>
<dbReference type="HOGENOM" id="CLU_048756_2_1_2"/>
<dbReference type="PANTHER" id="PTHR13774">
    <property type="entry name" value="PHENAZINE BIOSYNTHESIS PROTEIN"/>
    <property type="match status" value="1"/>
</dbReference>
<dbReference type="Proteomes" id="UP000027981">
    <property type="component" value="Chromosome"/>
</dbReference>
<dbReference type="AlphaFoldDB" id="A0A075LUG5"/>
<keyword evidence="2" id="KW-1185">Reference proteome</keyword>
<dbReference type="InterPro" id="IPR003719">
    <property type="entry name" value="Phenazine_PhzF-like"/>
</dbReference>
<dbReference type="GO" id="GO:0016853">
    <property type="term" value="F:isomerase activity"/>
    <property type="evidence" value="ECO:0007669"/>
    <property type="project" value="TreeGrafter"/>
</dbReference>
<dbReference type="Gene3D" id="3.10.310.10">
    <property type="entry name" value="Diaminopimelate Epimerase, Chain A, domain 1"/>
    <property type="match status" value="2"/>
</dbReference>
<protein>
    <recommendedName>
        <fullName evidence="3">PhzF family phenazine biosynthesis protein</fullName>
    </recommendedName>
</protein>
<dbReference type="EMBL" id="CP006019">
    <property type="protein sequence ID" value="AIF69781.1"/>
    <property type="molecule type" value="Genomic_DNA"/>
</dbReference>
<dbReference type="SUPFAM" id="SSF54506">
    <property type="entry name" value="Diaminopimelate epimerase-like"/>
    <property type="match status" value="1"/>
</dbReference>
<dbReference type="KEGG" id="ppac:PAP_06935"/>
<dbReference type="NCBIfam" id="TIGR00654">
    <property type="entry name" value="PhzF_family"/>
    <property type="match status" value="1"/>
</dbReference>
<gene>
    <name evidence="1" type="ORF">PAP_06935</name>
</gene>
<dbReference type="GeneID" id="24842500"/>
<evidence type="ECO:0008006" key="3">
    <source>
        <dbReference type="Google" id="ProtNLM"/>
    </source>
</evidence>
<dbReference type="PIRSF" id="PIRSF016184">
    <property type="entry name" value="PhzC_PhzF"/>
    <property type="match status" value="1"/>
</dbReference>
<sequence>MSQYRVYKVDAFTRVPLKGNPAAVVLDYDELDEKTLLAIASELNLSETAFVKKVDGKFHVRFFTPGAEVPLCGHATIATFHLLKSLGLAEEGYNKMITKAGELDILVSEKIWMQQLSPKILGELDIEGLKSSLNTDNLIGPALAVTTGLDVGIVGVPTFEGLMNLKPNFSELAQYCRENNIVGVHVYTLDSKYDAASRFFAPAVGVPEDPVTGTANAALAGYLKFTNKLVKEEYAFEQGHALDREGVVHVRLKNGEIWVGGEAVCILEGVLKL</sequence>
<proteinExistence type="predicted"/>
<dbReference type="GO" id="GO:0005737">
    <property type="term" value="C:cytoplasm"/>
    <property type="evidence" value="ECO:0007669"/>
    <property type="project" value="TreeGrafter"/>
</dbReference>
<reference evidence="1 2" key="2">
    <citation type="journal article" date="2015" name="Genome Announc.">
        <title>Complete Genome Sequence of Hyperthermophilic Piezophilic Archaeon Palaeococcus pacificus DY20341T, Isolated from Deep-Sea Hydrothermal Sediments.</title>
        <authorList>
            <person name="Zeng X."/>
            <person name="Jebbar M."/>
            <person name="Shao Z."/>
        </authorList>
    </citation>
    <scope>NUCLEOTIDE SEQUENCE [LARGE SCALE GENOMIC DNA]</scope>
    <source>
        <strain evidence="1 2">DY20341</strain>
    </source>
</reference>
<reference evidence="2" key="1">
    <citation type="submission" date="2013-06" db="EMBL/GenBank/DDBJ databases">
        <title>Complete Genome Sequence of Hyperthermophilic Palaeococcus pacificus DY20341T, Isolated from a Deep-Sea Hydrothermal Sediments.</title>
        <authorList>
            <person name="Zeng X."/>
            <person name="Shao Z."/>
        </authorList>
    </citation>
    <scope>NUCLEOTIDE SEQUENCE [LARGE SCALE GENOMIC DNA]</scope>
    <source>
        <strain evidence="2">DY20341</strain>
    </source>
</reference>
<accession>A0A075LUG5</accession>